<name>A0A2P0VNP3_9VIRU</name>
<proteinExistence type="predicted"/>
<organism evidence="1">
    <name type="scientific">Tetraselmis virus 1</name>
    <dbReference type="NCBI Taxonomy" id="2060617"/>
    <lineage>
        <taxon>Viruses</taxon>
        <taxon>Varidnaviria</taxon>
        <taxon>Bamfordvirae</taxon>
        <taxon>Nucleocytoviricota</taxon>
        <taxon>Megaviricetes</taxon>
        <taxon>Imitervirales</taxon>
        <taxon>Allomimiviridae</taxon>
        <taxon>Oceanusvirus</taxon>
        <taxon>Oceanusvirus kaneohense</taxon>
    </lineage>
</organism>
<keyword evidence="2" id="KW-1185">Reference proteome</keyword>
<gene>
    <name evidence="1" type="ORF">TetV_442</name>
</gene>
<accession>A0A2P0VNP3</accession>
<reference evidence="1" key="1">
    <citation type="journal article" date="2018" name="Virology">
        <title>A giant virus infecting green algae encodes key fermentation genes.</title>
        <authorList>
            <person name="Schvarcz C.R."/>
            <person name="Steward G.F."/>
        </authorList>
    </citation>
    <scope>NUCLEOTIDE SEQUENCE [LARGE SCALE GENOMIC DNA]</scope>
</reference>
<evidence type="ECO:0000313" key="2">
    <source>
        <dbReference type="Proteomes" id="UP000244773"/>
    </source>
</evidence>
<evidence type="ECO:0000313" key="1">
    <source>
        <dbReference type="EMBL" id="AUF82524.1"/>
    </source>
</evidence>
<dbReference type="EMBL" id="KY322437">
    <property type="protein sequence ID" value="AUF82524.1"/>
    <property type="molecule type" value="Genomic_DNA"/>
</dbReference>
<protein>
    <submittedName>
        <fullName evidence="1">Uncharacterized protein</fullName>
    </submittedName>
</protein>
<sequence>MWEYLPNNVLENIGSRLIEKNDTPTYHSIRKDQRGVKSAWRKYKGSNAVPWNRATDIINSLFDRYATSDRAMKHFGHTSRLLGHYV</sequence>
<dbReference type="Proteomes" id="UP000244773">
    <property type="component" value="Segment"/>
</dbReference>